<comment type="caution">
    <text evidence="1">The sequence shown here is derived from an EMBL/GenBank/DDBJ whole genome shotgun (WGS) entry which is preliminary data.</text>
</comment>
<dbReference type="AlphaFoldDB" id="A0A8S9QHC3"/>
<name>A0A8S9QHC3_BRACR</name>
<gene>
    <name evidence="1" type="ORF">F2Q69_00020343</name>
</gene>
<organism evidence="1 2">
    <name type="scientific">Brassica cretica</name>
    <name type="common">Mustard</name>
    <dbReference type="NCBI Taxonomy" id="69181"/>
    <lineage>
        <taxon>Eukaryota</taxon>
        <taxon>Viridiplantae</taxon>
        <taxon>Streptophyta</taxon>
        <taxon>Embryophyta</taxon>
        <taxon>Tracheophyta</taxon>
        <taxon>Spermatophyta</taxon>
        <taxon>Magnoliopsida</taxon>
        <taxon>eudicotyledons</taxon>
        <taxon>Gunneridae</taxon>
        <taxon>Pentapetalae</taxon>
        <taxon>rosids</taxon>
        <taxon>malvids</taxon>
        <taxon>Brassicales</taxon>
        <taxon>Brassicaceae</taxon>
        <taxon>Brassiceae</taxon>
        <taxon>Brassica</taxon>
    </lineage>
</organism>
<proteinExistence type="predicted"/>
<evidence type="ECO:0000313" key="2">
    <source>
        <dbReference type="Proteomes" id="UP000712600"/>
    </source>
</evidence>
<evidence type="ECO:0000313" key="1">
    <source>
        <dbReference type="EMBL" id="KAF3540141.1"/>
    </source>
</evidence>
<reference evidence="1" key="1">
    <citation type="submission" date="2019-12" db="EMBL/GenBank/DDBJ databases">
        <title>Genome sequencing and annotation of Brassica cretica.</title>
        <authorList>
            <person name="Studholme D.J."/>
            <person name="Sarris P."/>
        </authorList>
    </citation>
    <scope>NUCLEOTIDE SEQUENCE</scope>
    <source>
        <strain evidence="1">PFS-109/04</strain>
        <tissue evidence="1">Leaf</tissue>
    </source>
</reference>
<accession>A0A8S9QHC3</accession>
<dbReference type="EMBL" id="QGKX02001290">
    <property type="protein sequence ID" value="KAF3540141.1"/>
    <property type="molecule type" value="Genomic_DNA"/>
</dbReference>
<sequence length="240" mass="25594">MRGGTSCSTCLAACLSLMQDDTPPPTFQDACLECMQNATPVHTCRSACFGCMCGDTSCLVDPPRAPHVSSYAPASCTDTPRASGYTQLVRWLTPRSDPMQRATSSFSETPTNKLQVGGSPCVALHGPRCKRGGTSCSTCLAACLSLMQDDTPPPTFQDACLECMQNATPVHTCRSACFGCMRGDTSCLVDPPRALHVSSHAPASCTDTPRASGYTQLVRWRTPRSDPMQRATSSFSVYLA</sequence>
<protein>
    <submittedName>
        <fullName evidence="1">Uncharacterized protein</fullName>
    </submittedName>
</protein>
<dbReference type="Proteomes" id="UP000712600">
    <property type="component" value="Unassembled WGS sequence"/>
</dbReference>